<dbReference type="EMBL" id="CP001959">
    <property type="protein sequence ID" value="ADG72916.1"/>
    <property type="molecule type" value="Genomic_DNA"/>
</dbReference>
<feature type="coiled-coil region" evidence="1">
    <location>
        <begin position="449"/>
        <end position="479"/>
    </location>
</feature>
<protein>
    <recommendedName>
        <fullName evidence="4">Sel1 domain protein repeat-containing protein</fullName>
    </recommendedName>
</protein>
<reference evidence="2 3" key="1">
    <citation type="journal article" date="2010" name="Stand. Genomic Sci.">
        <title>Complete genome sequence of Brachyspira murdochii type strain (56-150).</title>
        <authorList>
            <person name="Pati A."/>
            <person name="Sikorski J."/>
            <person name="Gronow S."/>
            <person name="Munk C."/>
            <person name="Lapidus A."/>
            <person name="Copeland A."/>
            <person name="Glavina Del Tio T."/>
            <person name="Nolan M."/>
            <person name="Lucas S."/>
            <person name="Chen F."/>
            <person name="Tice H."/>
            <person name="Cheng J.F."/>
            <person name="Han C."/>
            <person name="Detter J.C."/>
            <person name="Bruce D."/>
            <person name="Tapia R."/>
            <person name="Goodwin L."/>
            <person name="Pitluck S."/>
            <person name="Liolios K."/>
            <person name="Ivanova N."/>
            <person name="Mavromatis K."/>
            <person name="Mikhailova N."/>
            <person name="Chen A."/>
            <person name="Palaniappan K."/>
            <person name="Land M."/>
            <person name="Hauser L."/>
            <person name="Chang Y.J."/>
            <person name="Jeffries C.D."/>
            <person name="Spring S."/>
            <person name="Rohde M."/>
            <person name="Goker M."/>
            <person name="Bristow J."/>
            <person name="Eisen J.A."/>
            <person name="Markowitz V."/>
            <person name="Hugenholtz P."/>
            <person name="Kyrpides N.C."/>
            <person name="Klenk H.P."/>
        </authorList>
    </citation>
    <scope>NUCLEOTIDE SEQUENCE [LARGE SCALE GENOMIC DNA]</scope>
    <source>
        <strain evidence="3">ATCC 51284 / DSM 12563 / 56-150</strain>
    </source>
</reference>
<dbReference type="AlphaFoldDB" id="D5U7X0"/>
<keyword evidence="1" id="KW-0175">Coiled coil</keyword>
<sequence length="496" mass="58680">MNLAIPYENEINDKDKTIIQEYILNNIKEYEHNSTKLTELTIEAVSALSAGKSRTEFLSKQGFFKNIFNSITGQNRKVRGEIDYNYILVKDASIKMIECLAEQNKITYEGLIYINNKLNNIEQNIEKELVTICNNIRESFNYILNKINQESNRIDSLEKKVQLLEFKASANILEFNNIKYNDMDGIEKIICLSNDLFSKICYSNENSITKEHIYMIKSILMDFNIDADAKTKVVDIYTKLINKPNFVDKIFYNIKYNIYLPNYVIPILSGIKKLDSLSKEESYIITSILNLGNNDISSIKLNLINEYGMNISNFDYNTEITNYDIIILIMNELKMISKKTNLPSKNNFVSIEARVELAKKYFSEKKYKKAVKECDIILSKEKDNKEAHNIRIECMYKILIREIQYYEKPLCYKETAKIYLIKRDYENTMKYLNKYFDYCSSNKDIYRYKQKLEDQYKKIKLYKERMEKKIDKAADKNKKDYLEFMNDFWGVYLSKI</sequence>
<dbReference type="OrthoDB" id="305223at2"/>
<dbReference type="HOGENOM" id="CLU_551722_0_0_12"/>
<name>D5U7X0_BRAM5</name>
<dbReference type="STRING" id="526224.Bmur_2849"/>
<dbReference type="Proteomes" id="UP000001915">
    <property type="component" value="Chromosome"/>
</dbReference>
<dbReference type="Gene3D" id="1.25.40.10">
    <property type="entry name" value="Tetratricopeptide repeat domain"/>
    <property type="match status" value="1"/>
</dbReference>
<dbReference type="RefSeq" id="WP_013115250.1">
    <property type="nucleotide sequence ID" value="NC_014150.1"/>
</dbReference>
<accession>D5U7X0</accession>
<dbReference type="eggNOG" id="ENOG5033H5D">
    <property type="taxonomic scope" value="Bacteria"/>
</dbReference>
<evidence type="ECO:0008006" key="4">
    <source>
        <dbReference type="Google" id="ProtNLM"/>
    </source>
</evidence>
<gene>
    <name evidence="2" type="ordered locus">Bmur_2849</name>
</gene>
<evidence type="ECO:0000313" key="3">
    <source>
        <dbReference type="Proteomes" id="UP000001915"/>
    </source>
</evidence>
<evidence type="ECO:0000313" key="2">
    <source>
        <dbReference type="EMBL" id="ADG72916.1"/>
    </source>
</evidence>
<dbReference type="InterPro" id="IPR011990">
    <property type="entry name" value="TPR-like_helical_dom_sf"/>
</dbReference>
<proteinExistence type="predicted"/>
<evidence type="ECO:0000256" key="1">
    <source>
        <dbReference type="SAM" id="Coils"/>
    </source>
</evidence>
<organism evidence="2 3">
    <name type="scientific">Brachyspira murdochii (strain ATCC 51284 / DSM 12563 / 56-150)</name>
    <name type="common">Serpulina murdochii</name>
    <dbReference type="NCBI Taxonomy" id="526224"/>
    <lineage>
        <taxon>Bacteria</taxon>
        <taxon>Pseudomonadati</taxon>
        <taxon>Spirochaetota</taxon>
        <taxon>Spirochaetia</taxon>
        <taxon>Brachyspirales</taxon>
        <taxon>Brachyspiraceae</taxon>
        <taxon>Brachyspira</taxon>
    </lineage>
</organism>
<dbReference type="KEGG" id="brm:Bmur_2849"/>
<dbReference type="SUPFAM" id="SSF48452">
    <property type="entry name" value="TPR-like"/>
    <property type="match status" value="1"/>
</dbReference>